<dbReference type="AlphaFoldDB" id="A0A7Y4LJA8"/>
<evidence type="ECO:0000313" key="3">
    <source>
        <dbReference type="EMBL" id="ARU45875.1"/>
    </source>
</evidence>
<sequence>MHTKDFYIRPLRRTDFGQVQQIYLLGLNTGHASYEIEAPSWEKFSGTKIPETLFVAVDAEDDSKILGWVSAAPISSRSVFRGVVEDSIYIHPEARGRGVAGALLDKLIDVCQGLGMWSIHSWIFPENEGSARLHESRGFEKVGTLGHLAKMTYGEMAGQWRDTDIWEKLLPKPEIDDHTAAALDLS</sequence>
<dbReference type="Proteomes" id="UP000195652">
    <property type="component" value="Chromosome"/>
</dbReference>
<dbReference type="RefSeq" id="WP_087453705.1">
    <property type="nucleotide sequence ID" value="NZ_CP021417.2"/>
</dbReference>
<dbReference type="InterPro" id="IPR016181">
    <property type="entry name" value="Acyl_CoA_acyltransferase"/>
</dbReference>
<keyword evidence="4" id="KW-1185">Reference proteome</keyword>
<reference evidence="3 4" key="1">
    <citation type="journal article" date="2014" name="BMC Vet. Res.">
        <title>First report of Corynebacterium pseudotuberculosis from caseous lymphadenitis lesions in Black Alentejano pig (Sus scrofa domesticus).</title>
        <authorList>
            <person name="Oliveira M."/>
            <person name="Barroco C."/>
            <person name="Mottola C."/>
            <person name="Santos R."/>
            <person name="Lemsaddek A."/>
            <person name="Tavares L."/>
            <person name="Semedo-Lemsaddek T."/>
        </authorList>
    </citation>
    <scope>NUCLEOTIDE SEQUENCE [LARGE SCALE GENOMIC DNA]</scope>
    <source>
        <strain evidence="3 4">PO100/5</strain>
    </source>
</reference>
<accession>A0A7Y4LJA8</accession>
<dbReference type="Pfam" id="PF00583">
    <property type="entry name" value="Acetyltransf_1"/>
    <property type="match status" value="1"/>
</dbReference>
<dbReference type="PANTHER" id="PTHR43072">
    <property type="entry name" value="N-ACETYLTRANSFERASE"/>
    <property type="match status" value="1"/>
</dbReference>
<dbReference type="KEGG" id="csil:CBE74_04485"/>
<gene>
    <name evidence="3" type="ORF">CBE74_04485</name>
</gene>
<dbReference type="PROSITE" id="PS51186">
    <property type="entry name" value="GNAT"/>
    <property type="match status" value="1"/>
</dbReference>
<keyword evidence="1" id="KW-0808">Transferase</keyword>
<protein>
    <submittedName>
        <fullName evidence="3">GNAT family N-acetyltransferase</fullName>
    </submittedName>
</protein>
<dbReference type="PANTHER" id="PTHR43072:SF23">
    <property type="entry name" value="UPF0039 PROTEIN C11D3.02C"/>
    <property type="match status" value="1"/>
</dbReference>
<dbReference type="InterPro" id="IPR000182">
    <property type="entry name" value="GNAT_dom"/>
</dbReference>
<reference evidence="3 4" key="2">
    <citation type="journal article" date="2020" name="Antonie Van Leeuwenhoek">
        <title>Phylogenomic characterisation of a novel corynebacterial species pathogenic to animals.</title>
        <authorList>
            <person name="Moller J."/>
            <person name="Musella L."/>
            <person name="Melnikov V."/>
            <person name="Geissdorfer W."/>
            <person name="Burkovski A."/>
            <person name="Sangal V."/>
        </authorList>
    </citation>
    <scope>NUCLEOTIDE SEQUENCE [LARGE SCALE GENOMIC DNA]</scope>
    <source>
        <strain evidence="3 4">PO100/5</strain>
    </source>
</reference>
<evidence type="ECO:0000256" key="1">
    <source>
        <dbReference type="ARBA" id="ARBA00022679"/>
    </source>
</evidence>
<organism evidence="3 4">
    <name type="scientific">Corynebacterium silvaticum</name>
    <dbReference type="NCBI Taxonomy" id="2320431"/>
    <lineage>
        <taxon>Bacteria</taxon>
        <taxon>Bacillati</taxon>
        <taxon>Actinomycetota</taxon>
        <taxon>Actinomycetes</taxon>
        <taxon>Mycobacteriales</taxon>
        <taxon>Corynebacteriaceae</taxon>
        <taxon>Corynebacterium</taxon>
    </lineage>
</organism>
<keyword evidence="2" id="KW-0012">Acyltransferase</keyword>
<evidence type="ECO:0000313" key="4">
    <source>
        <dbReference type="Proteomes" id="UP000195652"/>
    </source>
</evidence>
<proteinExistence type="predicted"/>
<evidence type="ECO:0000256" key="2">
    <source>
        <dbReference type="ARBA" id="ARBA00023315"/>
    </source>
</evidence>
<dbReference type="EMBL" id="CP021417">
    <property type="protein sequence ID" value="ARU45875.1"/>
    <property type="molecule type" value="Genomic_DNA"/>
</dbReference>
<reference evidence="3 4" key="4">
    <citation type="journal article" date="2020" name="PLoS ONE">
        <title>Taxonomic classification of strain PO100/5 shows a broader geographic distribution and genetic markers of the recently described Corynebacterium silvaticum.</title>
        <authorList>
            <person name="Viana M.V.C."/>
            <person name="Profeta R."/>
            <person name="da Silva A.L."/>
            <person name="Hurtado R."/>
            <person name="Cerqueira J.C."/>
            <person name="Ribeiro B.F.S."/>
            <person name="Almeida M.O."/>
            <person name="Morais-Rodrigues F."/>
            <person name="Soares S.C."/>
            <person name="Oliveira M."/>
            <person name="Tavares L."/>
            <person name="Figueiredo H."/>
            <person name="Wattam A.R."/>
            <person name="Barh D."/>
            <person name="Ghosh P."/>
            <person name="Silva A."/>
            <person name="Azevedo V."/>
        </authorList>
    </citation>
    <scope>NUCLEOTIDE SEQUENCE [LARGE SCALE GENOMIC DNA]</scope>
    <source>
        <strain evidence="3 4">PO100/5</strain>
    </source>
</reference>
<dbReference type="GeneID" id="75007519"/>
<dbReference type="CDD" id="cd04301">
    <property type="entry name" value="NAT_SF"/>
    <property type="match status" value="1"/>
</dbReference>
<name>A0A7Y4LJA8_9CORY</name>
<dbReference type="GO" id="GO:0016747">
    <property type="term" value="F:acyltransferase activity, transferring groups other than amino-acyl groups"/>
    <property type="evidence" value="ECO:0007669"/>
    <property type="project" value="InterPro"/>
</dbReference>
<dbReference type="SUPFAM" id="SSF55729">
    <property type="entry name" value="Acyl-CoA N-acyltransferases (Nat)"/>
    <property type="match status" value="1"/>
</dbReference>
<reference evidence="3 4" key="3">
    <citation type="journal article" date="2020" name="Int. J. Syst. Evol. Microbiol.">
        <title>Corynebacterium silvaticum sp. nov., a unique group of NTTB corynebacteria in wild boar and roe deer.</title>
        <authorList>
            <person name="Dangel A."/>
            <person name="Berger A."/>
            <person name="Rau J."/>
            <person name="Eisenberg T."/>
            <person name="Kampfer P."/>
            <person name="Margos G."/>
            <person name="Contzen M."/>
            <person name="Busse H.J."/>
            <person name="Konrad R."/>
            <person name="Peters M."/>
            <person name="Sting R."/>
            <person name="Sing A."/>
        </authorList>
    </citation>
    <scope>NUCLEOTIDE SEQUENCE [LARGE SCALE GENOMIC DNA]</scope>
    <source>
        <strain evidence="3 4">PO100/5</strain>
    </source>
</reference>
<dbReference type="Gene3D" id="3.40.630.30">
    <property type="match status" value="1"/>
</dbReference>